<reference evidence="2" key="1">
    <citation type="submission" date="2020-10" db="EMBL/GenBank/DDBJ databases">
        <authorList>
            <person name="Castelo-Branco R."/>
            <person name="Eusebio N."/>
            <person name="Adriana R."/>
            <person name="Vieira A."/>
            <person name="Brugerolle De Fraissinette N."/>
            <person name="Rezende De Castro R."/>
            <person name="Schneider M.P."/>
            <person name="Vasconcelos V."/>
            <person name="Leao P.N."/>
        </authorList>
    </citation>
    <scope>NUCLEOTIDE SEQUENCE</scope>
    <source>
        <strain evidence="2">LEGE 11479</strain>
    </source>
</reference>
<sequence length="268" mass="29078">MHNTTEPQYSCPVCPGLPLQKLKIIPKESKNRRACLTLDCCQRCGGVWFDKNEVTLSKQITSLQDRQRITQKSKKGQIHCHRCDTPMDRNLDQCPACDQYNRIACPVCKRTLARKQHRQLALDVCQHCQGVWFDQAELLAIWNGPLPAFLESCDRTSENSYTSPNWTQFTDSNATTQTTVETAVEGSVNHVAANILYDSGLQVASSAVQGSAEAAGATMESLAAVTSAALETAGELPEVATVVVEATAEMAGGLIETLAAIIAAMFSG</sequence>
<evidence type="ECO:0000313" key="3">
    <source>
        <dbReference type="Proteomes" id="UP000615026"/>
    </source>
</evidence>
<evidence type="ECO:0000259" key="1">
    <source>
        <dbReference type="Pfam" id="PF13453"/>
    </source>
</evidence>
<gene>
    <name evidence="2" type="ORF">IQ260_04560</name>
</gene>
<dbReference type="Pfam" id="PF13453">
    <property type="entry name" value="Zn_ribbon_TFIIB"/>
    <property type="match status" value="1"/>
</dbReference>
<name>A0A928X3L2_LEPEC</name>
<evidence type="ECO:0000313" key="2">
    <source>
        <dbReference type="EMBL" id="MBE9065918.1"/>
    </source>
</evidence>
<dbReference type="RefSeq" id="WP_193991296.1">
    <property type="nucleotide sequence ID" value="NZ_JADEXP010000022.1"/>
</dbReference>
<dbReference type="EMBL" id="JADEXP010000022">
    <property type="protein sequence ID" value="MBE9065918.1"/>
    <property type="molecule type" value="Genomic_DNA"/>
</dbReference>
<keyword evidence="3" id="KW-1185">Reference proteome</keyword>
<proteinExistence type="predicted"/>
<dbReference type="AlphaFoldDB" id="A0A928X3L2"/>
<feature type="domain" description="Transcription factor zinc-finger" evidence="1">
    <location>
        <begin position="105"/>
        <end position="141"/>
    </location>
</feature>
<protein>
    <submittedName>
        <fullName evidence="2">Zf-TFIIB domain-containing protein</fullName>
    </submittedName>
</protein>
<dbReference type="InterPro" id="IPR027392">
    <property type="entry name" value="TF_Znf"/>
</dbReference>
<organism evidence="2 3">
    <name type="scientific">Leptolyngbya cf. ectocarpi LEGE 11479</name>
    <dbReference type="NCBI Taxonomy" id="1828722"/>
    <lineage>
        <taxon>Bacteria</taxon>
        <taxon>Bacillati</taxon>
        <taxon>Cyanobacteriota</taxon>
        <taxon>Cyanophyceae</taxon>
        <taxon>Leptolyngbyales</taxon>
        <taxon>Leptolyngbyaceae</taxon>
        <taxon>Leptolyngbya group</taxon>
        <taxon>Leptolyngbya</taxon>
    </lineage>
</organism>
<comment type="caution">
    <text evidence="2">The sequence shown here is derived from an EMBL/GenBank/DDBJ whole genome shotgun (WGS) entry which is preliminary data.</text>
</comment>
<accession>A0A928X3L2</accession>
<dbReference type="Proteomes" id="UP000615026">
    <property type="component" value="Unassembled WGS sequence"/>
</dbReference>